<proteinExistence type="predicted"/>
<dbReference type="EMBL" id="JAHQIW010000302">
    <property type="protein sequence ID" value="KAJ1347314.1"/>
    <property type="molecule type" value="Genomic_DNA"/>
</dbReference>
<evidence type="ECO:0000313" key="2">
    <source>
        <dbReference type="Proteomes" id="UP001196413"/>
    </source>
</evidence>
<comment type="caution">
    <text evidence="1">The sequence shown here is derived from an EMBL/GenBank/DDBJ whole genome shotgun (WGS) entry which is preliminary data.</text>
</comment>
<sequence length="55" mass="5934">MLAMALLSALMHTAFMLIYTGWGSALVSGAVLRKQNDKQGFNVISSFNTLLQSVS</sequence>
<organism evidence="1 2">
    <name type="scientific">Parelaphostrongylus tenuis</name>
    <name type="common">Meningeal worm</name>
    <dbReference type="NCBI Taxonomy" id="148309"/>
    <lineage>
        <taxon>Eukaryota</taxon>
        <taxon>Metazoa</taxon>
        <taxon>Ecdysozoa</taxon>
        <taxon>Nematoda</taxon>
        <taxon>Chromadorea</taxon>
        <taxon>Rhabditida</taxon>
        <taxon>Rhabditina</taxon>
        <taxon>Rhabditomorpha</taxon>
        <taxon>Strongyloidea</taxon>
        <taxon>Metastrongylidae</taxon>
        <taxon>Parelaphostrongylus</taxon>
    </lineage>
</organism>
<gene>
    <name evidence="1" type="ORF">KIN20_002344</name>
</gene>
<keyword evidence="2" id="KW-1185">Reference proteome</keyword>
<evidence type="ECO:0000313" key="1">
    <source>
        <dbReference type="EMBL" id="KAJ1347314.1"/>
    </source>
</evidence>
<name>A0AAD5MGG6_PARTN</name>
<dbReference type="AlphaFoldDB" id="A0AAD5MGG6"/>
<accession>A0AAD5MGG6</accession>
<dbReference type="Proteomes" id="UP001196413">
    <property type="component" value="Unassembled WGS sequence"/>
</dbReference>
<reference evidence="1" key="1">
    <citation type="submission" date="2021-06" db="EMBL/GenBank/DDBJ databases">
        <title>Parelaphostrongylus tenuis whole genome reference sequence.</title>
        <authorList>
            <person name="Garwood T.J."/>
            <person name="Larsen P.A."/>
            <person name="Fountain-Jones N.M."/>
            <person name="Garbe J.R."/>
            <person name="Macchietto M.G."/>
            <person name="Kania S.A."/>
            <person name="Gerhold R.W."/>
            <person name="Richards J.E."/>
            <person name="Wolf T.M."/>
        </authorList>
    </citation>
    <scope>NUCLEOTIDE SEQUENCE</scope>
    <source>
        <strain evidence="1">MNPRO001-30</strain>
        <tissue evidence="1">Meninges</tissue>
    </source>
</reference>
<protein>
    <submittedName>
        <fullName evidence="1">Uncharacterized protein</fullName>
    </submittedName>
</protein>